<dbReference type="Proteomes" id="UP001196068">
    <property type="component" value="Unassembled WGS sequence"/>
</dbReference>
<organism evidence="6 7">
    <name type="scientific">Plastoroseomonas arctica</name>
    <dbReference type="NCBI Taxonomy" id="1509237"/>
    <lineage>
        <taxon>Bacteria</taxon>
        <taxon>Pseudomonadati</taxon>
        <taxon>Pseudomonadota</taxon>
        <taxon>Alphaproteobacteria</taxon>
        <taxon>Acetobacterales</taxon>
        <taxon>Acetobacteraceae</taxon>
        <taxon>Plastoroseomonas</taxon>
    </lineage>
</organism>
<keyword evidence="7" id="KW-1185">Reference proteome</keyword>
<evidence type="ECO:0000313" key="7">
    <source>
        <dbReference type="Proteomes" id="UP001196068"/>
    </source>
</evidence>
<evidence type="ECO:0000256" key="4">
    <source>
        <dbReference type="ARBA" id="ARBA00023002"/>
    </source>
</evidence>
<evidence type="ECO:0000313" key="6">
    <source>
        <dbReference type="EMBL" id="MBR0655299.1"/>
    </source>
</evidence>
<dbReference type="InterPro" id="IPR036188">
    <property type="entry name" value="FAD/NAD-bd_sf"/>
</dbReference>
<proteinExistence type="predicted"/>
<feature type="domain" description="FAD/NAD(P)-binding" evidence="5">
    <location>
        <begin position="6"/>
        <end position="285"/>
    </location>
</feature>
<keyword evidence="4" id="KW-0560">Oxidoreductase</keyword>
<accession>A0AAF1K2W4</accession>
<reference evidence="6" key="2">
    <citation type="journal article" date="2021" name="Syst. Appl. Microbiol.">
        <title>Roseomonas hellenica sp. nov., isolated from roots of wild-growing Alkanna tinctoria.</title>
        <authorList>
            <person name="Rat A."/>
            <person name="Naranjo H.D."/>
            <person name="Lebbe L."/>
            <person name="Cnockaert M."/>
            <person name="Krigas N."/>
            <person name="Grigoriadou K."/>
            <person name="Maloupa E."/>
            <person name="Willems A."/>
        </authorList>
    </citation>
    <scope>NUCLEOTIDE SEQUENCE</scope>
    <source>
        <strain evidence="6">LMG 28251</strain>
    </source>
</reference>
<dbReference type="InterPro" id="IPR017584">
    <property type="entry name" value="Pyridine_nucleo_diS_OxRdtase_N"/>
</dbReference>
<keyword evidence="3" id="KW-0274">FAD</keyword>
<dbReference type="PANTHER" id="PTHR42913:SF9">
    <property type="entry name" value="SLR1591 PROTEIN"/>
    <property type="match status" value="1"/>
</dbReference>
<comment type="caution">
    <text evidence="6">The sequence shown here is derived from an EMBL/GenBank/DDBJ whole genome shotgun (WGS) entry which is preliminary data.</text>
</comment>
<dbReference type="InterPro" id="IPR051169">
    <property type="entry name" value="NADH-Q_oxidoreductase"/>
</dbReference>
<name>A0AAF1K2W4_9PROT</name>
<sequence length="361" mass="37512">MDASKHLVLLGAGHAHVEVLRDFARAPVPGLRITVMSRERLSPYSGMLPGVIGGRYAPGEALVDAPALAAKAGAIFLHDEATAIDPSQRQVRGASGGALTYDLLSIDIGATPRIDAEGAEGRVLPIKPIDALLARFEAIASARSVAVVGGGPAGFEIALGLRARQPGAGVTLAAGLPGLLPALPEGVRRRAAAALARHDVSLSEGHEVTHVQDGVLQFDGRPPIAADALLWCTGAAAPAILAASGLPCDAEGFLRVQAGLNVPGHPEIFAAGDAASFLPRALPKAGLYAVRQGPVLAANLRRAAAGAPPLPFRPQRHALVLLSTGDGRAIGTRNGFVAEGRWVWRWKDRIDRAFMRRYSVT</sequence>
<dbReference type="InterPro" id="IPR023753">
    <property type="entry name" value="FAD/NAD-binding_dom"/>
</dbReference>
<evidence type="ECO:0000256" key="1">
    <source>
        <dbReference type="ARBA" id="ARBA00001974"/>
    </source>
</evidence>
<dbReference type="NCBIfam" id="TIGR03169">
    <property type="entry name" value="Nterm_to_SelD"/>
    <property type="match status" value="1"/>
</dbReference>
<dbReference type="PRINTS" id="PR00368">
    <property type="entry name" value="FADPNR"/>
</dbReference>
<dbReference type="RefSeq" id="WP_211874138.1">
    <property type="nucleotide sequence ID" value="NZ_JAAEDH010000009.1"/>
</dbReference>
<dbReference type="SUPFAM" id="SSF51905">
    <property type="entry name" value="FAD/NAD(P)-binding domain"/>
    <property type="match status" value="2"/>
</dbReference>
<comment type="cofactor">
    <cofactor evidence="1">
        <name>FAD</name>
        <dbReference type="ChEBI" id="CHEBI:57692"/>
    </cofactor>
</comment>
<dbReference type="AlphaFoldDB" id="A0AAF1K2W4"/>
<dbReference type="Gene3D" id="3.50.50.100">
    <property type="match status" value="1"/>
</dbReference>
<keyword evidence="2" id="KW-0285">Flavoprotein</keyword>
<reference evidence="6" key="1">
    <citation type="submission" date="2020-01" db="EMBL/GenBank/DDBJ databases">
        <authorList>
            <person name="Rat A."/>
        </authorList>
    </citation>
    <scope>NUCLEOTIDE SEQUENCE</scope>
    <source>
        <strain evidence="6">LMG 28251</strain>
    </source>
</reference>
<evidence type="ECO:0000256" key="2">
    <source>
        <dbReference type="ARBA" id="ARBA00022630"/>
    </source>
</evidence>
<dbReference type="PANTHER" id="PTHR42913">
    <property type="entry name" value="APOPTOSIS-INDUCING FACTOR 1"/>
    <property type="match status" value="1"/>
</dbReference>
<dbReference type="EMBL" id="JAAEDH010000009">
    <property type="protein sequence ID" value="MBR0655299.1"/>
    <property type="molecule type" value="Genomic_DNA"/>
</dbReference>
<protein>
    <submittedName>
        <fullName evidence="6">FAD-dependent oxidoreductase</fullName>
    </submittedName>
</protein>
<dbReference type="GO" id="GO:0019646">
    <property type="term" value="P:aerobic electron transport chain"/>
    <property type="evidence" value="ECO:0007669"/>
    <property type="project" value="TreeGrafter"/>
</dbReference>
<evidence type="ECO:0000259" key="5">
    <source>
        <dbReference type="Pfam" id="PF07992"/>
    </source>
</evidence>
<evidence type="ECO:0000256" key="3">
    <source>
        <dbReference type="ARBA" id="ARBA00022827"/>
    </source>
</evidence>
<dbReference type="Pfam" id="PF07992">
    <property type="entry name" value="Pyr_redox_2"/>
    <property type="match status" value="1"/>
</dbReference>
<gene>
    <name evidence="6" type="ORF">GXW79_09410</name>
</gene>
<dbReference type="GO" id="GO:0003955">
    <property type="term" value="F:NAD(P)H dehydrogenase (quinone) activity"/>
    <property type="evidence" value="ECO:0007669"/>
    <property type="project" value="TreeGrafter"/>
</dbReference>